<gene>
    <name evidence="2" type="ORF">LQ318_11650</name>
</gene>
<keyword evidence="3" id="KW-1185">Reference proteome</keyword>
<keyword evidence="1" id="KW-0472">Membrane</keyword>
<keyword evidence="1" id="KW-0812">Transmembrane</keyword>
<dbReference type="Proteomes" id="UP001207337">
    <property type="component" value="Unassembled WGS sequence"/>
</dbReference>
<feature type="transmembrane region" description="Helical" evidence="1">
    <location>
        <begin position="90"/>
        <end position="106"/>
    </location>
</feature>
<protein>
    <recommendedName>
        <fullName evidence="4">DoxX-like family protein</fullName>
    </recommendedName>
</protein>
<feature type="transmembrane region" description="Helical" evidence="1">
    <location>
        <begin position="42"/>
        <end position="61"/>
    </location>
</feature>
<feature type="transmembrane region" description="Helical" evidence="1">
    <location>
        <begin position="66"/>
        <end position="84"/>
    </location>
</feature>
<dbReference type="RefSeq" id="WP_265790348.1">
    <property type="nucleotide sequence ID" value="NZ_BAABRS010000003.1"/>
</dbReference>
<feature type="transmembrane region" description="Helical" evidence="1">
    <location>
        <begin position="5"/>
        <end position="22"/>
    </location>
</feature>
<evidence type="ECO:0000313" key="2">
    <source>
        <dbReference type="EMBL" id="MCW9713555.1"/>
    </source>
</evidence>
<sequence length="107" mass="12052">MLRILIPLITVIHGLIHLMGFLKAFQLAEIEQLNLPISKVSGIFWLVACLLMQATAGGYLLKIDGWWILGMIALVISQVLIFLYWPDAKFGTIANIIIGIAIWMNFR</sequence>
<evidence type="ECO:0000256" key="1">
    <source>
        <dbReference type="SAM" id="Phobius"/>
    </source>
</evidence>
<organism evidence="2 3">
    <name type="scientific">Fodinibius salicampi</name>
    <dbReference type="NCBI Taxonomy" id="1920655"/>
    <lineage>
        <taxon>Bacteria</taxon>
        <taxon>Pseudomonadati</taxon>
        <taxon>Balneolota</taxon>
        <taxon>Balneolia</taxon>
        <taxon>Balneolales</taxon>
        <taxon>Balneolaceae</taxon>
        <taxon>Fodinibius</taxon>
    </lineage>
</organism>
<accession>A0ABT3Q0F3</accession>
<keyword evidence="1" id="KW-1133">Transmembrane helix</keyword>
<reference evidence="2 3" key="1">
    <citation type="submission" date="2021-11" db="EMBL/GenBank/DDBJ databases">
        <title>Aliifidinibius sp. nov., a new bacterium isolated from saline soil.</title>
        <authorList>
            <person name="Galisteo C."/>
            <person name="De La Haba R."/>
            <person name="Sanchez-Porro C."/>
            <person name="Ventosa A."/>
        </authorList>
    </citation>
    <scope>NUCLEOTIDE SEQUENCE [LARGE SCALE GENOMIC DNA]</scope>
    <source>
        <strain evidence="2 3">KACC 190600</strain>
    </source>
</reference>
<evidence type="ECO:0008006" key="4">
    <source>
        <dbReference type="Google" id="ProtNLM"/>
    </source>
</evidence>
<name>A0ABT3Q0F3_9BACT</name>
<proteinExistence type="predicted"/>
<evidence type="ECO:0000313" key="3">
    <source>
        <dbReference type="Proteomes" id="UP001207337"/>
    </source>
</evidence>
<dbReference type="EMBL" id="JAJNDC010000003">
    <property type="protein sequence ID" value="MCW9713555.1"/>
    <property type="molecule type" value="Genomic_DNA"/>
</dbReference>
<comment type="caution">
    <text evidence="2">The sequence shown here is derived from an EMBL/GenBank/DDBJ whole genome shotgun (WGS) entry which is preliminary data.</text>
</comment>